<dbReference type="Proteomes" id="UP000320333">
    <property type="component" value="Unassembled WGS sequence"/>
</dbReference>
<dbReference type="InterPro" id="IPR027948">
    <property type="entry name" value="DUF4436"/>
</dbReference>
<evidence type="ECO:0008006" key="4">
    <source>
        <dbReference type="Google" id="ProtNLM"/>
    </source>
</evidence>
<protein>
    <recommendedName>
        <fullName evidence="4">DUF4436 domain-containing protein</fullName>
    </recommendedName>
</protein>
<evidence type="ECO:0000313" key="3">
    <source>
        <dbReference type="Proteomes" id="UP000320333"/>
    </source>
</evidence>
<reference evidence="2 3" key="1">
    <citation type="journal article" date="2019" name="Sci. Rep.">
        <title>Comparative genomics of chytrid fungi reveal insights into the obligate biotrophic and pathogenic lifestyle of Synchytrium endobioticum.</title>
        <authorList>
            <person name="van de Vossenberg B.T.L.H."/>
            <person name="Warris S."/>
            <person name="Nguyen H.D.T."/>
            <person name="van Gent-Pelzer M.P.E."/>
            <person name="Joly D.L."/>
            <person name="van de Geest H.C."/>
            <person name="Bonants P.J.M."/>
            <person name="Smith D.S."/>
            <person name="Levesque C.A."/>
            <person name="van der Lee T.A.J."/>
        </authorList>
    </citation>
    <scope>NUCLEOTIDE SEQUENCE [LARGE SCALE GENOMIC DNA]</scope>
    <source>
        <strain evidence="2 3">CBS 675.73</strain>
    </source>
</reference>
<proteinExistence type="predicted"/>
<dbReference type="STRING" id="246404.A0A507FH98"/>
<evidence type="ECO:0000256" key="1">
    <source>
        <dbReference type="SAM" id="Phobius"/>
    </source>
</evidence>
<dbReference type="EMBL" id="QEAP01000073">
    <property type="protein sequence ID" value="TPX75654.1"/>
    <property type="molecule type" value="Genomic_DNA"/>
</dbReference>
<feature type="transmembrane region" description="Helical" evidence="1">
    <location>
        <begin position="12"/>
        <end position="32"/>
    </location>
</feature>
<comment type="caution">
    <text evidence="2">The sequence shown here is derived from an EMBL/GenBank/DDBJ whole genome shotgun (WGS) entry which is preliminary data.</text>
</comment>
<keyword evidence="1" id="KW-0472">Membrane</keyword>
<feature type="transmembrane region" description="Helical" evidence="1">
    <location>
        <begin position="226"/>
        <end position="249"/>
    </location>
</feature>
<evidence type="ECO:0000313" key="2">
    <source>
        <dbReference type="EMBL" id="TPX75654.1"/>
    </source>
</evidence>
<dbReference type="PANTHER" id="PTHR37330">
    <property type="entry name" value="CONSERVED TRANSMEMBRANE PROTEIN-RELATED"/>
    <property type="match status" value="1"/>
</dbReference>
<keyword evidence="3" id="KW-1185">Reference proteome</keyword>
<accession>A0A507FH98</accession>
<feature type="transmembrane region" description="Helical" evidence="1">
    <location>
        <begin position="198"/>
        <end position="214"/>
    </location>
</feature>
<keyword evidence="1" id="KW-1133">Transmembrane helix</keyword>
<keyword evidence="1" id="KW-0812">Transmembrane</keyword>
<sequence length="269" mass="29180">MIAPRLSRVQIAVAVSIVSLLTIIGAIIGISVQGVRNANPNVDAVDTAVFREDLTDTLFIDASAVHIDLNAQTMKYLFSMKLTNDLAADNSRQSLYYETAVPINLTFGSQTYTYTKGSVLTVQTVTVPITGDPSLYPFDKWFSYVQVTELDAYADINITRSKTTKALAILIAVAMWALSLCSVALAITLWAYEKKVEPPFIVFTAALLFALPGLRNAMPAAPAMGVLVDQIVLVWGMALLSMSLVVYYLRFITSVVPAKPYQAVTPSAA</sequence>
<gene>
    <name evidence="2" type="ORF">CcCBS67573_g03079</name>
</gene>
<dbReference type="AlphaFoldDB" id="A0A507FH98"/>
<feature type="transmembrane region" description="Helical" evidence="1">
    <location>
        <begin position="167"/>
        <end position="192"/>
    </location>
</feature>
<dbReference type="Pfam" id="PF14494">
    <property type="entry name" value="DUF4436"/>
    <property type="match status" value="2"/>
</dbReference>
<organism evidence="2 3">
    <name type="scientific">Chytriomyces confervae</name>
    <dbReference type="NCBI Taxonomy" id="246404"/>
    <lineage>
        <taxon>Eukaryota</taxon>
        <taxon>Fungi</taxon>
        <taxon>Fungi incertae sedis</taxon>
        <taxon>Chytridiomycota</taxon>
        <taxon>Chytridiomycota incertae sedis</taxon>
        <taxon>Chytridiomycetes</taxon>
        <taxon>Chytridiales</taxon>
        <taxon>Chytriomycetaceae</taxon>
        <taxon>Chytriomyces</taxon>
    </lineage>
</organism>
<dbReference type="OrthoDB" id="2133071at2759"/>
<dbReference type="PANTHER" id="PTHR37330:SF1">
    <property type="entry name" value="CONSERVED TRANSMEMBRANE PROTEIN-RELATED"/>
    <property type="match status" value="1"/>
</dbReference>
<name>A0A507FH98_9FUNG</name>